<dbReference type="EMBL" id="FOND01000016">
    <property type="protein sequence ID" value="SFF54593.1"/>
    <property type="molecule type" value="Genomic_DNA"/>
</dbReference>
<dbReference type="SUPFAM" id="SSF53474">
    <property type="entry name" value="alpha/beta-Hydrolases"/>
    <property type="match status" value="1"/>
</dbReference>
<dbReference type="GO" id="GO:0016787">
    <property type="term" value="F:hydrolase activity"/>
    <property type="evidence" value="ECO:0007669"/>
    <property type="project" value="UniProtKB-KW"/>
</dbReference>
<dbReference type="InterPro" id="IPR050266">
    <property type="entry name" value="AB_hydrolase_sf"/>
</dbReference>
<dbReference type="InterPro" id="IPR029058">
    <property type="entry name" value="AB_hydrolase_fold"/>
</dbReference>
<dbReference type="Proteomes" id="UP000198589">
    <property type="component" value="Unassembled WGS sequence"/>
</dbReference>
<proteinExistence type="predicted"/>
<evidence type="ECO:0000259" key="2">
    <source>
        <dbReference type="Pfam" id="PF00561"/>
    </source>
</evidence>
<keyword evidence="1 3" id="KW-0378">Hydrolase</keyword>
<dbReference type="GO" id="GO:0016020">
    <property type="term" value="C:membrane"/>
    <property type="evidence" value="ECO:0007669"/>
    <property type="project" value="TreeGrafter"/>
</dbReference>
<organism evidence="3 4">
    <name type="scientific">Blastococcus tunisiensis</name>
    <dbReference type="NCBI Taxonomy" id="1798228"/>
    <lineage>
        <taxon>Bacteria</taxon>
        <taxon>Bacillati</taxon>
        <taxon>Actinomycetota</taxon>
        <taxon>Actinomycetes</taxon>
        <taxon>Geodermatophilales</taxon>
        <taxon>Geodermatophilaceae</taxon>
        <taxon>Blastococcus</taxon>
    </lineage>
</organism>
<dbReference type="Gene3D" id="3.40.50.1820">
    <property type="entry name" value="alpha/beta hydrolase"/>
    <property type="match status" value="1"/>
</dbReference>
<dbReference type="PRINTS" id="PR00111">
    <property type="entry name" value="ABHYDROLASE"/>
</dbReference>
<evidence type="ECO:0000313" key="4">
    <source>
        <dbReference type="Proteomes" id="UP000198589"/>
    </source>
</evidence>
<sequence length="294" mass="32072">MSVTIPEFVTPEFFGLEDRWLETAEGELTHYHELGDGVPVVFLHGSGTGVTAAANWWLNLDPVATSARCIAIDMIGYGQTVVPVGTPYGIREWVAHAVRVLDALGIEKTWLVGNSLGGWIAFQFAIEHPDRVLGVISMGTGGGPANANLHGLVGTELTAAGIRRTLELFVEDTSIVTDELVALRLETAENDTASDRLHQVVAARERDRVEVPLDDAALRRLDLPVLLVHGIQDRIIPVARTHELLDVIPGADAHLFNRCGHWSQVERADDFNDLVASFIRNHQERRVGPGPVLA</sequence>
<accession>A0A1I2JL35</accession>
<evidence type="ECO:0000256" key="1">
    <source>
        <dbReference type="ARBA" id="ARBA00022801"/>
    </source>
</evidence>
<feature type="domain" description="AB hydrolase-1" evidence="2">
    <location>
        <begin position="39"/>
        <end position="144"/>
    </location>
</feature>
<dbReference type="OrthoDB" id="5902829at2"/>
<dbReference type="AlphaFoldDB" id="A0A1I2JL35"/>
<evidence type="ECO:0000313" key="3">
    <source>
        <dbReference type="EMBL" id="SFF54593.1"/>
    </source>
</evidence>
<reference evidence="4" key="1">
    <citation type="submission" date="2016-10" db="EMBL/GenBank/DDBJ databases">
        <authorList>
            <person name="Varghese N."/>
            <person name="Submissions S."/>
        </authorList>
    </citation>
    <scope>NUCLEOTIDE SEQUENCE [LARGE SCALE GENOMIC DNA]</scope>
    <source>
        <strain evidence="4">DSM 46838</strain>
    </source>
</reference>
<dbReference type="PANTHER" id="PTHR43798:SF31">
    <property type="entry name" value="AB HYDROLASE SUPERFAMILY PROTEIN YCLE"/>
    <property type="match status" value="1"/>
</dbReference>
<name>A0A1I2JL35_9ACTN</name>
<protein>
    <submittedName>
        <fullName evidence="3">2-hydroxymuconate-semialdehyde hydrolase</fullName>
    </submittedName>
</protein>
<dbReference type="PANTHER" id="PTHR43798">
    <property type="entry name" value="MONOACYLGLYCEROL LIPASE"/>
    <property type="match status" value="1"/>
</dbReference>
<dbReference type="Pfam" id="PF00561">
    <property type="entry name" value="Abhydrolase_1"/>
    <property type="match status" value="1"/>
</dbReference>
<dbReference type="RefSeq" id="WP_092202064.1">
    <property type="nucleotide sequence ID" value="NZ_FOND01000016.1"/>
</dbReference>
<keyword evidence="4" id="KW-1185">Reference proteome</keyword>
<dbReference type="InterPro" id="IPR000073">
    <property type="entry name" value="AB_hydrolase_1"/>
</dbReference>
<dbReference type="STRING" id="1798228.SAMN05216574_11694"/>
<gene>
    <name evidence="3" type="ORF">SAMN05216574_11694</name>
</gene>